<organism evidence="1 2">
    <name type="scientific">Fibrella aestuarina BUZ 2</name>
    <dbReference type="NCBI Taxonomy" id="1166018"/>
    <lineage>
        <taxon>Bacteria</taxon>
        <taxon>Pseudomonadati</taxon>
        <taxon>Bacteroidota</taxon>
        <taxon>Cytophagia</taxon>
        <taxon>Cytophagales</taxon>
        <taxon>Spirosomataceae</taxon>
        <taxon>Fibrella</taxon>
    </lineage>
</organism>
<dbReference type="eggNOG" id="ENOG503356S">
    <property type="taxonomic scope" value="Bacteria"/>
</dbReference>
<dbReference type="STRING" id="1166018.FAES_1205"/>
<sequence>MKTMVLLVGLLGTLPGLSQSLVGTWKRTGTLINYQSGKTDDVQAMMTKSMPCTANITYEFTGNGLLKTKIPADCQQMMSAMAKLYADTRYSTSGNQITVVSPDPKLSPNSTYTYSVTGNTLIMTLTYADQPKMPNPTKAKTMVLTYQRQ</sequence>
<accession>I0K512</accession>
<dbReference type="Proteomes" id="UP000011058">
    <property type="component" value="Chromosome"/>
</dbReference>
<evidence type="ECO:0008006" key="3">
    <source>
        <dbReference type="Google" id="ProtNLM"/>
    </source>
</evidence>
<dbReference type="OrthoDB" id="953917at2"/>
<name>I0K512_9BACT</name>
<proteinExistence type="predicted"/>
<dbReference type="RefSeq" id="WP_015330315.1">
    <property type="nucleotide sequence ID" value="NC_020054.1"/>
</dbReference>
<evidence type="ECO:0000313" key="1">
    <source>
        <dbReference type="EMBL" id="CCG99215.1"/>
    </source>
</evidence>
<dbReference type="EMBL" id="HE796683">
    <property type="protein sequence ID" value="CCG99215.1"/>
    <property type="molecule type" value="Genomic_DNA"/>
</dbReference>
<protein>
    <recommendedName>
        <fullName evidence="3">Lipocalin-like domain-containing protein</fullName>
    </recommendedName>
</protein>
<gene>
    <name evidence="1" type="ORF">FAES_1205</name>
</gene>
<dbReference type="KEGG" id="fae:FAES_1205"/>
<reference evidence="1 2" key="1">
    <citation type="journal article" date="2012" name="J. Bacteriol.">
        <title>Genome Sequence of Fibrella aestuarina BUZ 2T, a Filamentous Marine Bacterium.</title>
        <authorList>
            <person name="Filippini M."/>
            <person name="Qi W."/>
            <person name="Blom J."/>
            <person name="Goesmann A."/>
            <person name="Smits T.H."/>
            <person name="Bagheri H.C."/>
        </authorList>
    </citation>
    <scope>NUCLEOTIDE SEQUENCE [LARGE SCALE GENOMIC DNA]</scope>
    <source>
        <strain evidence="2">BUZ 2T</strain>
    </source>
</reference>
<evidence type="ECO:0000313" key="2">
    <source>
        <dbReference type="Proteomes" id="UP000011058"/>
    </source>
</evidence>
<keyword evidence="2" id="KW-1185">Reference proteome</keyword>
<dbReference type="HOGENOM" id="CLU_1746909_0_0_10"/>
<dbReference type="AlphaFoldDB" id="I0K512"/>